<keyword evidence="1" id="KW-1185">Reference proteome</keyword>
<accession>A0A1I7YM31</accession>
<evidence type="ECO:0000313" key="2">
    <source>
        <dbReference type="WBParaSite" id="L893_g17686.t1"/>
    </source>
</evidence>
<dbReference type="AlphaFoldDB" id="A0A1I7YM31"/>
<protein>
    <submittedName>
        <fullName evidence="2">DDE-1 domain-containing protein</fullName>
    </submittedName>
</protein>
<dbReference type="Proteomes" id="UP000095287">
    <property type="component" value="Unplaced"/>
</dbReference>
<name>A0A1I7YM31_9BILA</name>
<evidence type="ECO:0000313" key="1">
    <source>
        <dbReference type="Proteomes" id="UP000095287"/>
    </source>
</evidence>
<sequence>MTVKRINMLLFFLNNNPLHINEIEISIPPSYFINLLKLWLFMSFHVHVRCRTTRKGVSRIPEIVAQSKKK</sequence>
<proteinExistence type="predicted"/>
<organism evidence="1 2">
    <name type="scientific">Steinernema glaseri</name>
    <dbReference type="NCBI Taxonomy" id="37863"/>
    <lineage>
        <taxon>Eukaryota</taxon>
        <taxon>Metazoa</taxon>
        <taxon>Ecdysozoa</taxon>
        <taxon>Nematoda</taxon>
        <taxon>Chromadorea</taxon>
        <taxon>Rhabditida</taxon>
        <taxon>Tylenchina</taxon>
        <taxon>Panagrolaimomorpha</taxon>
        <taxon>Strongyloidoidea</taxon>
        <taxon>Steinernematidae</taxon>
        <taxon>Steinernema</taxon>
    </lineage>
</organism>
<reference evidence="2" key="1">
    <citation type="submission" date="2016-11" db="UniProtKB">
        <authorList>
            <consortium name="WormBaseParasite"/>
        </authorList>
    </citation>
    <scope>IDENTIFICATION</scope>
</reference>
<dbReference type="WBParaSite" id="L893_g17686.t1">
    <property type="protein sequence ID" value="L893_g17686.t1"/>
    <property type="gene ID" value="L893_g17686"/>
</dbReference>